<evidence type="ECO:0000313" key="8">
    <source>
        <dbReference type="Proteomes" id="UP000559027"/>
    </source>
</evidence>
<comment type="caution">
    <text evidence="7">The sequence shown here is derived from an EMBL/GenBank/DDBJ whole genome shotgun (WGS) entry which is preliminary data.</text>
</comment>
<dbReference type="SMART" id="SM00719">
    <property type="entry name" value="Plus3"/>
    <property type="match status" value="1"/>
</dbReference>
<dbReference type="OrthoDB" id="166375at2759"/>
<dbReference type="Pfam" id="PF03126">
    <property type="entry name" value="Plus-3"/>
    <property type="match status" value="1"/>
</dbReference>
<feature type="compositionally biased region" description="Basic and acidic residues" evidence="5">
    <location>
        <begin position="122"/>
        <end position="154"/>
    </location>
</feature>
<dbReference type="GO" id="GO:1990269">
    <property type="term" value="F:RNA polymerase II C-terminal domain phosphoserine binding"/>
    <property type="evidence" value="ECO:0007669"/>
    <property type="project" value="TreeGrafter"/>
</dbReference>
<dbReference type="InterPro" id="IPR036128">
    <property type="entry name" value="Plus3-like_sf"/>
</dbReference>
<feature type="domain" description="Plus3" evidence="6">
    <location>
        <begin position="196"/>
        <end position="328"/>
    </location>
</feature>
<dbReference type="AlphaFoldDB" id="A0A8H5CXN2"/>
<keyword evidence="3" id="KW-0804">Transcription</keyword>
<accession>A0A8H5CXN2</accession>
<name>A0A8H5CXN2_9AGAR</name>
<dbReference type="PANTHER" id="PTHR13115">
    <property type="entry name" value="RNA POLYMERASE-ASSOCIATED PROTEIN RTF1 HOMOLOG"/>
    <property type="match status" value="1"/>
</dbReference>
<gene>
    <name evidence="7" type="ORF">D9756_009735</name>
</gene>
<dbReference type="PANTHER" id="PTHR13115:SF8">
    <property type="entry name" value="RNA POLYMERASE-ASSOCIATED PROTEIN RTF1 HOMOLOG"/>
    <property type="match status" value="1"/>
</dbReference>
<evidence type="ECO:0000259" key="6">
    <source>
        <dbReference type="PROSITE" id="PS51360"/>
    </source>
</evidence>
<dbReference type="GO" id="GO:0003677">
    <property type="term" value="F:DNA binding"/>
    <property type="evidence" value="ECO:0007669"/>
    <property type="project" value="InterPro"/>
</dbReference>
<keyword evidence="8" id="KW-1185">Reference proteome</keyword>
<feature type="region of interest" description="Disordered" evidence="5">
    <location>
        <begin position="97"/>
        <end position="172"/>
    </location>
</feature>
<evidence type="ECO:0000256" key="1">
    <source>
        <dbReference type="ARBA" id="ARBA00004123"/>
    </source>
</evidence>
<keyword evidence="2" id="KW-0805">Transcription regulation</keyword>
<dbReference type="PROSITE" id="PS51360">
    <property type="entry name" value="PLUS3"/>
    <property type="match status" value="1"/>
</dbReference>
<dbReference type="GO" id="GO:0016593">
    <property type="term" value="C:Cdc73/Paf1 complex"/>
    <property type="evidence" value="ECO:0007669"/>
    <property type="project" value="TreeGrafter"/>
</dbReference>
<evidence type="ECO:0000256" key="5">
    <source>
        <dbReference type="SAM" id="MobiDB-lite"/>
    </source>
</evidence>
<dbReference type="EMBL" id="JAACJO010000018">
    <property type="protein sequence ID" value="KAF5348923.1"/>
    <property type="molecule type" value="Genomic_DNA"/>
</dbReference>
<dbReference type="InterPro" id="IPR004343">
    <property type="entry name" value="Plus-3_dom"/>
</dbReference>
<reference evidence="7 8" key="1">
    <citation type="journal article" date="2020" name="ISME J.">
        <title>Uncovering the hidden diversity of litter-decomposition mechanisms in mushroom-forming fungi.</title>
        <authorList>
            <person name="Floudas D."/>
            <person name="Bentzer J."/>
            <person name="Ahren D."/>
            <person name="Johansson T."/>
            <person name="Persson P."/>
            <person name="Tunlid A."/>
        </authorList>
    </citation>
    <scope>NUCLEOTIDE SEQUENCE [LARGE SCALE GENOMIC DNA]</scope>
    <source>
        <strain evidence="7 8">CBS 146.42</strain>
    </source>
</reference>
<feature type="compositionally biased region" description="Basic and acidic residues" evidence="5">
    <location>
        <begin position="54"/>
        <end position="68"/>
    </location>
</feature>
<protein>
    <recommendedName>
        <fullName evidence="6">Plus3 domain-containing protein</fullName>
    </recommendedName>
</protein>
<feature type="compositionally biased region" description="Basic residues" evidence="5">
    <location>
        <begin position="17"/>
        <end position="30"/>
    </location>
</feature>
<sequence>MSDLDDEILELAGAGEKKRKKPHSSKSNKRRKEDDEDHAAGSGEEEDDPYPLEGKYKDEKDRQHLLQMSEVEREDILAQRLEEKQQLLDKRLLSQMVQQQRGGGAEDSVAKAAKRQHTARGATKEKTSKLAELKAKRKAKDERKRHSSPKRDRSSSPMDMEISDGESEDGQITKFEQEEEKVGRIFNKPTSVESEPITLDDLEKCRLSRDQLVKHALAPWFEDYVKGAWVRYLVGNDDNKPVYRICEVQNPAADFVKPYKIEDKSVNQALELKLSKSVRVYPMDKVSNGKFTLQEFNFWKATLATDDIKLPTKRGIEQKAAQLLKLSTQPMTESDVSAMLARKSQLQSGKSLGMVTVERSRLNAARTLALRRNEPDEVAQIDAQLAALGSPAKPRHSEEAADLLAKVNERNRRANIEAVRKAEIAEADRKRRERKLAAAGSPVPVLDPSARLKTVPRMFNSATPTTSRPGTPAGGTPQPSQSARASPLPPSALSGKTNGGAKTFEASIIDAVDVDLGDF</sequence>
<evidence type="ECO:0000256" key="4">
    <source>
        <dbReference type="ARBA" id="ARBA00023242"/>
    </source>
</evidence>
<organism evidence="7 8">
    <name type="scientific">Leucocoprinus leucothites</name>
    <dbReference type="NCBI Taxonomy" id="201217"/>
    <lineage>
        <taxon>Eukaryota</taxon>
        <taxon>Fungi</taxon>
        <taxon>Dikarya</taxon>
        <taxon>Basidiomycota</taxon>
        <taxon>Agaricomycotina</taxon>
        <taxon>Agaricomycetes</taxon>
        <taxon>Agaricomycetidae</taxon>
        <taxon>Agaricales</taxon>
        <taxon>Agaricineae</taxon>
        <taxon>Agaricaceae</taxon>
        <taxon>Leucocoprinus</taxon>
    </lineage>
</organism>
<feature type="region of interest" description="Disordered" evidence="5">
    <location>
        <begin position="435"/>
        <end position="505"/>
    </location>
</feature>
<evidence type="ECO:0000313" key="7">
    <source>
        <dbReference type="EMBL" id="KAF5348923.1"/>
    </source>
</evidence>
<feature type="region of interest" description="Disordered" evidence="5">
    <location>
        <begin position="1"/>
        <end position="68"/>
    </location>
</feature>
<evidence type="ECO:0000256" key="3">
    <source>
        <dbReference type="ARBA" id="ARBA00023163"/>
    </source>
</evidence>
<keyword evidence="4" id="KW-0539">Nucleus</keyword>
<comment type="subcellular location">
    <subcellularLocation>
        <location evidence="1">Nucleus</location>
    </subcellularLocation>
</comment>
<dbReference type="Proteomes" id="UP000559027">
    <property type="component" value="Unassembled WGS sequence"/>
</dbReference>
<evidence type="ECO:0000256" key="2">
    <source>
        <dbReference type="ARBA" id="ARBA00023015"/>
    </source>
</evidence>
<dbReference type="SUPFAM" id="SSF159042">
    <property type="entry name" value="Plus3-like"/>
    <property type="match status" value="1"/>
</dbReference>
<proteinExistence type="predicted"/>
<feature type="compositionally biased region" description="Polar residues" evidence="5">
    <location>
        <begin position="460"/>
        <end position="469"/>
    </location>
</feature>
<dbReference type="Gene3D" id="3.90.70.200">
    <property type="entry name" value="Plus-3 domain"/>
    <property type="match status" value="1"/>
</dbReference>